<dbReference type="AlphaFoldDB" id="A0A327KWT8"/>
<feature type="transmembrane region" description="Helical" evidence="1">
    <location>
        <begin position="348"/>
        <end position="368"/>
    </location>
</feature>
<feature type="transmembrane region" description="Helical" evidence="1">
    <location>
        <begin position="12"/>
        <end position="30"/>
    </location>
</feature>
<keyword evidence="1" id="KW-1133">Transmembrane helix</keyword>
<protein>
    <submittedName>
        <fullName evidence="2">Uncharacterized protein</fullName>
    </submittedName>
</protein>
<gene>
    <name evidence="2" type="ORF">CH341_19275</name>
</gene>
<dbReference type="EMBL" id="NPEX01000150">
    <property type="protein sequence ID" value="RAI42484.1"/>
    <property type="molecule type" value="Genomic_DNA"/>
</dbReference>
<accession>A0A327KWT8</accession>
<evidence type="ECO:0000313" key="2">
    <source>
        <dbReference type="EMBL" id="RAI42484.1"/>
    </source>
</evidence>
<proteinExistence type="predicted"/>
<feature type="transmembrane region" description="Helical" evidence="1">
    <location>
        <begin position="127"/>
        <end position="146"/>
    </location>
</feature>
<evidence type="ECO:0000313" key="3">
    <source>
        <dbReference type="Proteomes" id="UP000249130"/>
    </source>
</evidence>
<keyword evidence="1" id="KW-0472">Membrane</keyword>
<evidence type="ECO:0000256" key="1">
    <source>
        <dbReference type="SAM" id="Phobius"/>
    </source>
</evidence>
<comment type="caution">
    <text evidence="2">The sequence shown here is derived from an EMBL/GenBank/DDBJ whole genome shotgun (WGS) entry which is preliminary data.</text>
</comment>
<sequence length="625" mass="66180">MQSILIFPIQRIFAAIAVAGSLLSAKYFLASRAGIIAVNPGGDWAHHMAIIDILYSGGNVAAHADDLLEIAHLPRLAHLLTARLAEFAHLAPLRVIHIVAALTTIAIVLCVAGRIAIVSMAAAANRIGLLCGLIAGAGLVLLMAMVNLSPVGHFQVNFFFAQAVGMAAALVGLTVLQAAVWRGGQAQIAAFVAVPVWALVLAKIHLVPTLWFAASASVCALALPMSMPRRIVVGCMVGLTSATAMLIEPETRSVIQFGQTGGGDFNLLVSGARWQLNAHPIVAVSAILTLALLLIGLIFAGKRDDLTVRIRTVALLHAGAIGVVALGLAITAVLMMNNAAGYYALAKYAWIYAAELPLVVSHIAAKLGSRSQRRVRDLGLIELTIVALAFGQATAAYGWLTSQTRLIAFRDGLVQSRALLPSPPPLPAFVELTPQERYYLYISAMGQPRNAVADSILIQVAAADRIQPTDHLMRASYFSDKIETWTGEELRFGSPHSEDYLLLVGRWTGSPDGTSIVTAPAAYMAFKIPPVFGGQHLCLQMSADAAWLQSDSAAEISVNGRVVAKNGYEAERPGIMQVPLEGVRPDGDVSLFIRINRAAAPAASTAPASLAFSSMWVAPTCTVRQ</sequence>
<feature type="transmembrane region" description="Helical" evidence="1">
    <location>
        <begin position="313"/>
        <end position="336"/>
    </location>
</feature>
<dbReference type="Proteomes" id="UP000249130">
    <property type="component" value="Unassembled WGS sequence"/>
</dbReference>
<organism evidence="2 3">
    <name type="scientific">Rhodoplanes roseus</name>
    <dbReference type="NCBI Taxonomy" id="29409"/>
    <lineage>
        <taxon>Bacteria</taxon>
        <taxon>Pseudomonadati</taxon>
        <taxon>Pseudomonadota</taxon>
        <taxon>Alphaproteobacteria</taxon>
        <taxon>Hyphomicrobiales</taxon>
        <taxon>Nitrobacteraceae</taxon>
        <taxon>Rhodoplanes</taxon>
    </lineage>
</organism>
<reference evidence="2 3" key="1">
    <citation type="submission" date="2017-07" db="EMBL/GenBank/DDBJ databases">
        <title>Draft Genome Sequences of Select Purple Nonsulfur Bacteria.</title>
        <authorList>
            <person name="Lasarre B."/>
            <person name="Mckinlay J.B."/>
        </authorList>
    </citation>
    <scope>NUCLEOTIDE SEQUENCE [LARGE SCALE GENOMIC DNA]</scope>
    <source>
        <strain evidence="2 3">DSM 5909</strain>
    </source>
</reference>
<name>A0A327KWT8_9BRAD</name>
<feature type="transmembrane region" description="Helical" evidence="1">
    <location>
        <begin position="188"/>
        <end position="204"/>
    </location>
</feature>
<feature type="transmembrane region" description="Helical" evidence="1">
    <location>
        <begin position="380"/>
        <end position="400"/>
    </location>
</feature>
<keyword evidence="1" id="KW-0812">Transmembrane</keyword>
<feature type="transmembrane region" description="Helical" evidence="1">
    <location>
        <begin position="158"/>
        <end position="181"/>
    </location>
</feature>
<keyword evidence="3" id="KW-1185">Reference proteome</keyword>
<feature type="transmembrane region" description="Helical" evidence="1">
    <location>
        <begin position="281"/>
        <end position="301"/>
    </location>
</feature>
<feature type="transmembrane region" description="Helical" evidence="1">
    <location>
        <begin position="95"/>
        <end position="115"/>
    </location>
</feature>